<dbReference type="PaxDb" id="195103-CPF_1636"/>
<proteinExistence type="predicted"/>
<feature type="domain" description="Phospholipase C/D" evidence="1">
    <location>
        <begin position="5"/>
        <end position="155"/>
    </location>
</feature>
<dbReference type="EMBL" id="CP000246">
    <property type="protein sequence ID" value="ABG84431.1"/>
    <property type="molecule type" value="Genomic_DNA"/>
</dbReference>
<dbReference type="RefSeq" id="WP_003460916.1">
    <property type="nucleotide sequence ID" value="NC_008261.1"/>
</dbReference>
<accession>A0A0H2YTR7</accession>
<keyword evidence="3" id="KW-1185">Reference proteome</keyword>
<dbReference type="AlphaFoldDB" id="A0A0H2YTR7"/>
<dbReference type="eggNOG" id="ENOG5033K39">
    <property type="taxonomic scope" value="Bacteria"/>
</dbReference>
<dbReference type="Pfam" id="PF00882">
    <property type="entry name" value="Zn_dep_PLPC"/>
    <property type="match status" value="1"/>
</dbReference>
<organism evidence="2 3">
    <name type="scientific">Clostridium perfringens (strain ATCC 13124 / DSM 756 / JCM 1290 / NCIMB 6125 / NCTC 8237 / Type A)</name>
    <dbReference type="NCBI Taxonomy" id="195103"/>
    <lineage>
        <taxon>Bacteria</taxon>
        <taxon>Bacillati</taxon>
        <taxon>Bacillota</taxon>
        <taxon>Clostridia</taxon>
        <taxon>Eubacteriales</taxon>
        <taxon>Clostridiaceae</taxon>
        <taxon>Clostridium</taxon>
    </lineage>
</organism>
<dbReference type="HOGENOM" id="CLU_104114_0_0_9"/>
<evidence type="ECO:0000313" key="3">
    <source>
        <dbReference type="Proteomes" id="UP000001823"/>
    </source>
</evidence>
<evidence type="ECO:0000259" key="1">
    <source>
        <dbReference type="Pfam" id="PF00882"/>
    </source>
</evidence>
<protein>
    <recommendedName>
        <fullName evidence="1">Phospholipase C/D domain-containing protein</fullName>
    </recommendedName>
</protein>
<dbReference type="STRING" id="195103.CPF_1636"/>
<dbReference type="KEGG" id="cpf:CPF_1636"/>
<dbReference type="Proteomes" id="UP000001823">
    <property type="component" value="Chromosome"/>
</dbReference>
<dbReference type="InterPro" id="IPR029002">
    <property type="entry name" value="PLPC/GPLD1"/>
</dbReference>
<sequence>MLYKTHLEIGENTFNTIEGRGRNLIDKKSFLKGNVLPDISPKYRLKKHGRKQFEEIIDEKVKELSRLSSDEIINHLGKEKFSIELGVICHFLCDFFSLPHDEEWGFKESVTLKHVLYEKKLHKVFSKDIIIKDSYKILGNSDYDVFFKNALKKYRDVYGHRNDLFFAMYLNNSVVRYVLESIEENDKINLSKEKHIAF</sequence>
<dbReference type="GeneID" id="93002075"/>
<gene>
    <name evidence="2" type="ordered locus">CPF_1636</name>
</gene>
<evidence type="ECO:0000313" key="2">
    <source>
        <dbReference type="EMBL" id="ABG84431.1"/>
    </source>
</evidence>
<name>A0A0H2YTR7_CLOP1</name>
<reference evidence="2 3" key="1">
    <citation type="journal article" date="2006" name="Genome Res.">
        <title>Skewed genomic variability in strains of the toxigenic bacterial pathogen, Clostridium perfringens.</title>
        <authorList>
            <person name="Myers G.S."/>
            <person name="Rasko D.A."/>
            <person name="Cheung J.K."/>
            <person name="Ravel J."/>
            <person name="Seshadri R."/>
            <person name="Deboy R.T."/>
            <person name="Ren Q."/>
            <person name="Varga J."/>
            <person name="Awad M.M."/>
            <person name="Brinkac L.M."/>
            <person name="Daugherty S.C."/>
            <person name="Haft D.H."/>
            <person name="Dodson R.J."/>
            <person name="Madupu R."/>
            <person name="Nelson W.C."/>
            <person name="Rosovitz M.J."/>
            <person name="Sullivan S.A."/>
            <person name="Khouri H."/>
            <person name="Dimitrov G.I."/>
            <person name="Watkins K.L."/>
            <person name="Mulligan S."/>
            <person name="Benton J."/>
            <person name="Radune D."/>
            <person name="Fisher D.J."/>
            <person name="Atkins H.S."/>
            <person name="Hiscox T."/>
            <person name="Jost B.H."/>
            <person name="Billington S.J."/>
            <person name="Songer J.G."/>
            <person name="McClane B.A."/>
            <person name="Titball R.W."/>
            <person name="Rood J.I."/>
            <person name="Melville S.B."/>
            <person name="Paulsen I.T."/>
        </authorList>
    </citation>
    <scope>NUCLEOTIDE SEQUENCE [LARGE SCALE GENOMIC DNA]</scope>
    <source>
        <strain evidence="3">ATCC 13124 / DSM 756 / JCM 1290 / NCIMB 6125 / NCTC 8237 / S 107 / Type A</strain>
    </source>
</reference>